<protein>
    <submittedName>
        <fullName evidence="1">Uncharacterized protein</fullName>
    </submittedName>
</protein>
<gene>
    <name evidence="1" type="ORF">QYT958_LOCUS42673</name>
    <name evidence="2" type="ORF">QYT958_LOCUS42707</name>
</gene>
<feature type="non-terminal residue" evidence="1">
    <location>
        <position position="1"/>
    </location>
</feature>
<organism evidence="1 3">
    <name type="scientific">Rotaria socialis</name>
    <dbReference type="NCBI Taxonomy" id="392032"/>
    <lineage>
        <taxon>Eukaryota</taxon>
        <taxon>Metazoa</taxon>
        <taxon>Spiralia</taxon>
        <taxon>Gnathifera</taxon>
        <taxon>Rotifera</taxon>
        <taxon>Eurotatoria</taxon>
        <taxon>Bdelloidea</taxon>
        <taxon>Philodinida</taxon>
        <taxon>Philodinidae</taxon>
        <taxon>Rotaria</taxon>
    </lineage>
</organism>
<proteinExistence type="predicted"/>
<feature type="non-terminal residue" evidence="1">
    <location>
        <position position="74"/>
    </location>
</feature>
<evidence type="ECO:0000313" key="3">
    <source>
        <dbReference type="Proteomes" id="UP000663848"/>
    </source>
</evidence>
<dbReference type="AlphaFoldDB" id="A0A822D686"/>
<evidence type="ECO:0000313" key="2">
    <source>
        <dbReference type="EMBL" id="CAF5061832.1"/>
    </source>
</evidence>
<dbReference type="EMBL" id="CAJOBR010055751">
    <property type="protein sequence ID" value="CAF5061257.1"/>
    <property type="molecule type" value="Genomic_DNA"/>
</dbReference>
<name>A0A822D686_9BILA</name>
<dbReference type="Proteomes" id="UP000663848">
    <property type="component" value="Unassembled WGS sequence"/>
</dbReference>
<comment type="caution">
    <text evidence="1">The sequence shown here is derived from an EMBL/GenBank/DDBJ whole genome shotgun (WGS) entry which is preliminary data.</text>
</comment>
<reference evidence="1" key="1">
    <citation type="submission" date="2021-02" db="EMBL/GenBank/DDBJ databases">
        <authorList>
            <person name="Nowell W R."/>
        </authorList>
    </citation>
    <scope>NUCLEOTIDE SEQUENCE</scope>
</reference>
<dbReference type="EMBL" id="CAJOBR010056057">
    <property type="protein sequence ID" value="CAF5061832.1"/>
    <property type="molecule type" value="Genomic_DNA"/>
</dbReference>
<evidence type="ECO:0000313" key="1">
    <source>
        <dbReference type="EMBL" id="CAF5061257.1"/>
    </source>
</evidence>
<accession>A0A822D686</accession>
<sequence length="74" mass="8577">CELLKNCTRQQRSTIDYFLHIHMAASSAMDLSMRTNRLKPIQVVPWNVKDNVYVMQQGDTSNGDATFKDWSRTI</sequence>